<dbReference type="PANTHER" id="PTHR45629">
    <property type="entry name" value="SNF2/RAD54 FAMILY MEMBER"/>
    <property type="match status" value="1"/>
</dbReference>
<organism evidence="1 2">
    <name type="scientific">Parascaris equorum</name>
    <name type="common">Equine roundworm</name>
    <dbReference type="NCBI Taxonomy" id="6256"/>
    <lineage>
        <taxon>Eukaryota</taxon>
        <taxon>Metazoa</taxon>
        <taxon>Ecdysozoa</taxon>
        <taxon>Nematoda</taxon>
        <taxon>Chromadorea</taxon>
        <taxon>Rhabditida</taxon>
        <taxon>Spirurina</taxon>
        <taxon>Ascaridomorpha</taxon>
        <taxon>Ascaridoidea</taxon>
        <taxon>Ascarididae</taxon>
        <taxon>Parascaris</taxon>
    </lineage>
</organism>
<evidence type="ECO:0000313" key="1">
    <source>
        <dbReference type="Proteomes" id="UP000887564"/>
    </source>
</evidence>
<proteinExistence type="predicted"/>
<dbReference type="InterPro" id="IPR027417">
    <property type="entry name" value="P-loop_NTPase"/>
</dbReference>
<dbReference type="InterPro" id="IPR050496">
    <property type="entry name" value="SNF2_RAD54_helicase_repair"/>
</dbReference>
<dbReference type="Proteomes" id="UP000887564">
    <property type="component" value="Unplaced"/>
</dbReference>
<dbReference type="AlphaFoldDB" id="A0A914RPA4"/>
<dbReference type="Gene3D" id="3.40.50.300">
    <property type="entry name" value="P-loop containing nucleotide triphosphate hydrolases"/>
    <property type="match status" value="1"/>
</dbReference>
<dbReference type="PANTHER" id="PTHR45629:SF7">
    <property type="entry name" value="DNA EXCISION REPAIR PROTEIN ERCC-6-RELATED"/>
    <property type="match status" value="1"/>
</dbReference>
<keyword evidence="1" id="KW-1185">Reference proteome</keyword>
<protein>
    <submittedName>
        <fullName evidence="2">Chromatin-remodeling ATPase INO80</fullName>
    </submittedName>
</protein>
<name>A0A914RPA4_PAREQ</name>
<evidence type="ECO:0000313" key="2">
    <source>
        <dbReference type="WBParaSite" id="PEQ_0000373901-mRNA-1"/>
    </source>
</evidence>
<accession>A0A914RPA4</accession>
<dbReference type="WBParaSite" id="PEQ_0000373901-mRNA-1">
    <property type="protein sequence ID" value="PEQ_0000373901-mRNA-1"/>
    <property type="gene ID" value="PEQ_0000373901"/>
</dbReference>
<sequence length="140" mass="16648">MGVSLEHMFLKQNESMTYSRQHQRARERAWRIGQQRAVTIYRLLTSGTIEEKIYQRRETRKRSSRKALRRRQFLAERLKKLVEEIISTKTKMNVGNLAFASHRKLNRSHRSEMFGCGTIQRHRQSDAEPDFMKKTAAQEP</sequence>
<dbReference type="SUPFAM" id="SSF52540">
    <property type="entry name" value="P-loop containing nucleoside triphosphate hydrolases"/>
    <property type="match status" value="1"/>
</dbReference>
<reference evidence="2" key="1">
    <citation type="submission" date="2022-11" db="UniProtKB">
        <authorList>
            <consortium name="WormBaseParasite"/>
        </authorList>
    </citation>
    <scope>IDENTIFICATION</scope>
</reference>